<reference evidence="2 3" key="1">
    <citation type="journal article" date="2017" name="Nature">
        <title>The Apostasia genome and the evolution of orchids.</title>
        <authorList>
            <person name="Zhang G.Q."/>
            <person name="Liu K.W."/>
            <person name="Li Z."/>
            <person name="Lohaus R."/>
            <person name="Hsiao Y.Y."/>
            <person name="Niu S.C."/>
            <person name="Wang J.Y."/>
            <person name="Lin Y.C."/>
            <person name="Xu Q."/>
            <person name="Chen L.J."/>
            <person name="Yoshida K."/>
            <person name="Fujiwara S."/>
            <person name="Wang Z.W."/>
            <person name="Zhang Y.Q."/>
            <person name="Mitsuda N."/>
            <person name="Wang M."/>
            <person name="Liu G.H."/>
            <person name="Pecoraro L."/>
            <person name="Huang H.X."/>
            <person name="Xiao X.J."/>
            <person name="Lin M."/>
            <person name="Wu X.Y."/>
            <person name="Wu W.L."/>
            <person name="Chen Y.Y."/>
            <person name="Chang S.B."/>
            <person name="Sakamoto S."/>
            <person name="Ohme-Takagi M."/>
            <person name="Yagi M."/>
            <person name="Zeng S.J."/>
            <person name="Shen C.Y."/>
            <person name="Yeh C.M."/>
            <person name="Luo Y.B."/>
            <person name="Tsai W.C."/>
            <person name="Van de Peer Y."/>
            <person name="Liu Z.J."/>
        </authorList>
    </citation>
    <scope>NUCLEOTIDE SEQUENCE [LARGE SCALE GENOMIC DNA]</scope>
    <source>
        <strain evidence="3">cv. Shenzhen</strain>
        <tissue evidence="2">Stem</tissue>
    </source>
</reference>
<accession>A0A2I0AYE9</accession>
<dbReference type="EMBL" id="KZ451936">
    <property type="protein sequence ID" value="PKA60549.1"/>
    <property type="molecule type" value="Genomic_DNA"/>
</dbReference>
<evidence type="ECO:0000256" key="1">
    <source>
        <dbReference type="SAM" id="MobiDB-lite"/>
    </source>
</evidence>
<gene>
    <name evidence="2" type="ORF">AXF42_Ash019442</name>
</gene>
<organism evidence="2 3">
    <name type="scientific">Apostasia shenzhenica</name>
    <dbReference type="NCBI Taxonomy" id="1088818"/>
    <lineage>
        <taxon>Eukaryota</taxon>
        <taxon>Viridiplantae</taxon>
        <taxon>Streptophyta</taxon>
        <taxon>Embryophyta</taxon>
        <taxon>Tracheophyta</taxon>
        <taxon>Spermatophyta</taxon>
        <taxon>Magnoliopsida</taxon>
        <taxon>Liliopsida</taxon>
        <taxon>Asparagales</taxon>
        <taxon>Orchidaceae</taxon>
        <taxon>Apostasioideae</taxon>
        <taxon>Apostasia</taxon>
    </lineage>
</organism>
<sequence>MQGSCKTCVSKQPLKKIAQMLWGRSCDGISLSRRMSVSVVASDREIGIGMTFGRRDLPAPQPQHASKVHCAN</sequence>
<proteinExistence type="predicted"/>
<protein>
    <submittedName>
        <fullName evidence="2">Uncharacterized protein</fullName>
    </submittedName>
</protein>
<evidence type="ECO:0000313" key="3">
    <source>
        <dbReference type="Proteomes" id="UP000236161"/>
    </source>
</evidence>
<feature type="region of interest" description="Disordered" evidence="1">
    <location>
        <begin position="53"/>
        <end position="72"/>
    </location>
</feature>
<dbReference type="Proteomes" id="UP000236161">
    <property type="component" value="Unassembled WGS sequence"/>
</dbReference>
<keyword evidence="3" id="KW-1185">Reference proteome</keyword>
<evidence type="ECO:0000313" key="2">
    <source>
        <dbReference type="EMBL" id="PKA60549.1"/>
    </source>
</evidence>
<name>A0A2I0AYE9_9ASPA</name>
<dbReference type="AlphaFoldDB" id="A0A2I0AYE9"/>